<dbReference type="Proteomes" id="UP000615446">
    <property type="component" value="Unassembled WGS sequence"/>
</dbReference>
<protein>
    <submittedName>
        <fullName evidence="1">Tigger transposable element-derived protein 6-like</fullName>
    </submittedName>
</protein>
<proteinExistence type="predicted"/>
<name>A0A8H3LHM2_9GLOM</name>
<sequence>MPQLQRKRKITHDSLQPKKRVVLTHVQKRQLCLDSQKTPRLTQQELAAIYQIKERPPYFSQVEEALVLWLTNALAAEVIINGDILREKAKIFAIWGLCNRKTLYVKWDEANSIPLETLEEKRRKLREIIKNYDLNDVFNCDETGLYWDLEPSKTLVQGPLSGKKKSKNRNKIEAYEILQELNKGATPLNIHDTINFSSDSWNFVSQQTISNCWRYTGILPQNDMDELDDETDNDDNQAIRDEMELQDLIDQLLFNDPMNVKEFLHIDDFLKGNKGLTDDEIISMVKSNNEPEIDPNEGPIEIISKREALGHLDNLVVFFEYSSDVSVNPSELSILQKLRH</sequence>
<dbReference type="EMBL" id="BLAL01000160">
    <property type="protein sequence ID" value="GES85996.1"/>
    <property type="molecule type" value="Genomic_DNA"/>
</dbReference>
<evidence type="ECO:0000313" key="2">
    <source>
        <dbReference type="Proteomes" id="UP000615446"/>
    </source>
</evidence>
<comment type="caution">
    <text evidence="1">The sequence shown here is derived from an EMBL/GenBank/DDBJ whole genome shotgun (WGS) entry which is preliminary data.</text>
</comment>
<accession>A0A8H3LHM2</accession>
<dbReference type="OrthoDB" id="2446707at2759"/>
<gene>
    <name evidence="1" type="ORF">RCL2_001307400</name>
</gene>
<reference evidence="1" key="1">
    <citation type="submission" date="2019-10" db="EMBL/GenBank/DDBJ databases">
        <title>Conservation and host-specific expression of non-tandemly repeated heterogenous ribosome RNA gene in arbuscular mycorrhizal fungi.</title>
        <authorList>
            <person name="Maeda T."/>
            <person name="Kobayashi Y."/>
            <person name="Nakagawa T."/>
            <person name="Ezawa T."/>
            <person name="Yamaguchi K."/>
            <person name="Bino T."/>
            <person name="Nishimoto Y."/>
            <person name="Shigenobu S."/>
            <person name="Kawaguchi M."/>
        </authorList>
    </citation>
    <scope>NUCLEOTIDE SEQUENCE</scope>
    <source>
        <strain evidence="1">HR1</strain>
    </source>
</reference>
<organism evidence="1 2">
    <name type="scientific">Rhizophagus clarus</name>
    <dbReference type="NCBI Taxonomy" id="94130"/>
    <lineage>
        <taxon>Eukaryota</taxon>
        <taxon>Fungi</taxon>
        <taxon>Fungi incertae sedis</taxon>
        <taxon>Mucoromycota</taxon>
        <taxon>Glomeromycotina</taxon>
        <taxon>Glomeromycetes</taxon>
        <taxon>Glomerales</taxon>
        <taxon>Glomeraceae</taxon>
        <taxon>Rhizophagus</taxon>
    </lineage>
</organism>
<evidence type="ECO:0000313" key="1">
    <source>
        <dbReference type="EMBL" id="GES85996.1"/>
    </source>
</evidence>
<dbReference type="AlphaFoldDB" id="A0A8H3LHM2"/>